<gene>
    <name evidence="1" type="ORF">GYMLUDRAFT_245715</name>
</gene>
<name>A0A0D0BTZ9_9AGAR</name>
<evidence type="ECO:0000313" key="1">
    <source>
        <dbReference type="EMBL" id="KIK58941.1"/>
    </source>
</evidence>
<proteinExistence type="predicted"/>
<accession>A0A0D0BTZ9</accession>
<sequence>MPLTLTHAQQAIVDLVSAHRSSSVAGQLLLVVTGASRMGKTQILRAIHSKFQSVDASHLVFKGAPSAQSAALISGEVLSSRTALLSKNLQKSFFLFDEAASIELYHLMRLSEALQLRALPDKSSLFFGGRHVVLFLNYQGLSDAHYPIWRLGVDDSLPVLRHFTSHFELIVRFSAIDTNWMQFTSAMQSLTSGSLGFSIPRIAVTPSDDLIDLAPVLHTGLKIITTSLFNVRTWNDLMADRFAYSSSRILYLSNAKDHCVNYNLEGLSPEDLETVRDFMSMGGLVTVSLPICQGMPVTIIGGIRDPHSHIRPHTPTVCLNYPPAAVVIRIDKTLTDGQEQFVTVIPKVFRLQVPNPIDSDVPLLIVYRRQIGLIPRFALLEQDCVGQCFECVVLDTDAGLG</sequence>
<dbReference type="EMBL" id="KN834782">
    <property type="protein sequence ID" value="KIK58941.1"/>
    <property type="molecule type" value="Genomic_DNA"/>
</dbReference>
<organism evidence="1 2">
    <name type="scientific">Collybiopsis luxurians FD-317 M1</name>
    <dbReference type="NCBI Taxonomy" id="944289"/>
    <lineage>
        <taxon>Eukaryota</taxon>
        <taxon>Fungi</taxon>
        <taxon>Dikarya</taxon>
        <taxon>Basidiomycota</taxon>
        <taxon>Agaricomycotina</taxon>
        <taxon>Agaricomycetes</taxon>
        <taxon>Agaricomycetidae</taxon>
        <taxon>Agaricales</taxon>
        <taxon>Marasmiineae</taxon>
        <taxon>Omphalotaceae</taxon>
        <taxon>Collybiopsis</taxon>
        <taxon>Collybiopsis luxurians</taxon>
    </lineage>
</organism>
<dbReference type="OrthoDB" id="3044025at2759"/>
<dbReference type="AlphaFoldDB" id="A0A0D0BTZ9"/>
<dbReference type="HOGENOM" id="CLU_050080_0_0_1"/>
<reference evidence="1 2" key="1">
    <citation type="submission" date="2014-04" db="EMBL/GenBank/DDBJ databases">
        <title>Evolutionary Origins and Diversification of the Mycorrhizal Mutualists.</title>
        <authorList>
            <consortium name="DOE Joint Genome Institute"/>
            <consortium name="Mycorrhizal Genomics Consortium"/>
            <person name="Kohler A."/>
            <person name="Kuo A."/>
            <person name="Nagy L.G."/>
            <person name="Floudas D."/>
            <person name="Copeland A."/>
            <person name="Barry K.W."/>
            <person name="Cichocki N."/>
            <person name="Veneault-Fourrey C."/>
            <person name="LaButti K."/>
            <person name="Lindquist E.A."/>
            <person name="Lipzen A."/>
            <person name="Lundell T."/>
            <person name="Morin E."/>
            <person name="Murat C."/>
            <person name="Riley R."/>
            <person name="Ohm R."/>
            <person name="Sun H."/>
            <person name="Tunlid A."/>
            <person name="Henrissat B."/>
            <person name="Grigoriev I.V."/>
            <person name="Hibbett D.S."/>
            <person name="Martin F."/>
        </authorList>
    </citation>
    <scope>NUCLEOTIDE SEQUENCE [LARGE SCALE GENOMIC DNA]</scope>
    <source>
        <strain evidence="1 2">FD-317 M1</strain>
    </source>
</reference>
<dbReference type="Proteomes" id="UP000053593">
    <property type="component" value="Unassembled WGS sequence"/>
</dbReference>
<protein>
    <submittedName>
        <fullName evidence="1">Uncharacterized protein</fullName>
    </submittedName>
</protein>
<keyword evidence="2" id="KW-1185">Reference proteome</keyword>
<evidence type="ECO:0000313" key="2">
    <source>
        <dbReference type="Proteomes" id="UP000053593"/>
    </source>
</evidence>